<dbReference type="InterPro" id="IPR005135">
    <property type="entry name" value="Endo/exonuclease/phosphatase"/>
</dbReference>
<dbReference type="SUPFAM" id="SSF56219">
    <property type="entry name" value="DNase I-like"/>
    <property type="match status" value="1"/>
</dbReference>
<keyword evidence="2" id="KW-0378">Hydrolase</keyword>
<sequence length="293" mass="31501">MALKIMSLNIQHGGILDPAGNPDDRWPDLAKIINRQRPDILLLQELMDWDRHLYAQLYRAQADLAMMAAGLTWGRAGGGGGTFYRPDTVTQVGWADKFSRELYAGLGVALFAVPGLPERLTVVNTHLTTVGPEAAVPEAMRAADRVVRYSPYGVLAGDINVHPLCDGGQAPDPSTVKPLDYAARWTADGEPDRRVATGLYRAGLVDVADYIARRTGNQAHYAATGHGGIRVDQAHVTRALVPMLVGYERIDTGDASDHDGFVVTVDPAAAGRADAPVTPAEEEAREAEVRAAM</sequence>
<keyword evidence="2" id="KW-0255">Endonuclease</keyword>
<protein>
    <submittedName>
        <fullName evidence="2">Endonuclease/exonuclease/phosphatase family metal-dependent hydrolase</fullName>
    </submittedName>
</protein>
<dbReference type="RefSeq" id="WP_179769468.1">
    <property type="nucleotide sequence ID" value="NZ_JACCFO010000001.1"/>
</dbReference>
<dbReference type="Gene3D" id="3.60.10.10">
    <property type="entry name" value="Endonuclease/exonuclease/phosphatase"/>
    <property type="match status" value="1"/>
</dbReference>
<comment type="caution">
    <text evidence="2">The sequence shown here is derived from an EMBL/GenBank/DDBJ whole genome shotgun (WGS) entry which is preliminary data.</text>
</comment>
<evidence type="ECO:0000259" key="1">
    <source>
        <dbReference type="Pfam" id="PF03372"/>
    </source>
</evidence>
<evidence type="ECO:0000313" key="2">
    <source>
        <dbReference type="EMBL" id="NYI98291.1"/>
    </source>
</evidence>
<dbReference type="GO" id="GO:0004527">
    <property type="term" value="F:exonuclease activity"/>
    <property type="evidence" value="ECO:0007669"/>
    <property type="project" value="UniProtKB-KW"/>
</dbReference>
<keyword evidence="2" id="KW-0540">Nuclease</keyword>
<dbReference type="GO" id="GO:0004519">
    <property type="term" value="F:endonuclease activity"/>
    <property type="evidence" value="ECO:0007669"/>
    <property type="project" value="UniProtKB-KW"/>
</dbReference>
<proteinExistence type="predicted"/>
<organism evidence="2 3">
    <name type="scientific">Streptomonospora nanhaiensis</name>
    <dbReference type="NCBI Taxonomy" id="1323731"/>
    <lineage>
        <taxon>Bacteria</taxon>
        <taxon>Bacillati</taxon>
        <taxon>Actinomycetota</taxon>
        <taxon>Actinomycetes</taxon>
        <taxon>Streptosporangiales</taxon>
        <taxon>Nocardiopsidaceae</taxon>
        <taxon>Streptomonospora</taxon>
    </lineage>
</organism>
<feature type="domain" description="Endonuclease/exonuclease/phosphatase" evidence="1">
    <location>
        <begin position="6"/>
        <end position="258"/>
    </location>
</feature>
<keyword evidence="2" id="KW-0269">Exonuclease</keyword>
<accession>A0A853BUW5</accession>
<gene>
    <name evidence="2" type="ORF">HNR12_004568</name>
</gene>
<dbReference type="EMBL" id="JACCFO010000001">
    <property type="protein sequence ID" value="NYI98291.1"/>
    <property type="molecule type" value="Genomic_DNA"/>
</dbReference>
<reference evidence="2 3" key="1">
    <citation type="submission" date="2020-07" db="EMBL/GenBank/DDBJ databases">
        <title>Sequencing the genomes of 1000 actinobacteria strains.</title>
        <authorList>
            <person name="Klenk H.-P."/>
        </authorList>
    </citation>
    <scope>NUCLEOTIDE SEQUENCE [LARGE SCALE GENOMIC DNA]</scope>
    <source>
        <strain evidence="2 3">DSM 45927</strain>
    </source>
</reference>
<dbReference type="AlphaFoldDB" id="A0A853BUW5"/>
<name>A0A853BUW5_9ACTN</name>
<dbReference type="Proteomes" id="UP000575985">
    <property type="component" value="Unassembled WGS sequence"/>
</dbReference>
<keyword evidence="3" id="KW-1185">Reference proteome</keyword>
<evidence type="ECO:0000313" key="3">
    <source>
        <dbReference type="Proteomes" id="UP000575985"/>
    </source>
</evidence>
<dbReference type="Pfam" id="PF03372">
    <property type="entry name" value="Exo_endo_phos"/>
    <property type="match status" value="1"/>
</dbReference>
<dbReference type="InterPro" id="IPR036691">
    <property type="entry name" value="Endo/exonu/phosph_ase_sf"/>
</dbReference>